<dbReference type="Proteomes" id="UP000619078">
    <property type="component" value="Unassembled WGS sequence"/>
</dbReference>
<dbReference type="AlphaFoldDB" id="A0A926S0U5"/>
<reference evidence="1" key="1">
    <citation type="submission" date="2020-09" db="EMBL/GenBank/DDBJ databases">
        <title>Novel species of Mucilaginibacter isolated from a glacier on the Tibetan Plateau.</title>
        <authorList>
            <person name="Liu Q."/>
            <person name="Xin Y.-H."/>
        </authorList>
    </citation>
    <scope>NUCLEOTIDE SEQUENCE</scope>
    <source>
        <strain evidence="1">ZB1P21</strain>
    </source>
</reference>
<proteinExistence type="predicted"/>
<comment type="caution">
    <text evidence="1">The sequence shown here is derived from an EMBL/GenBank/DDBJ whole genome shotgun (WGS) entry which is preliminary data.</text>
</comment>
<organism evidence="1 2">
    <name type="scientific">Mucilaginibacter glaciei</name>
    <dbReference type="NCBI Taxonomy" id="2772109"/>
    <lineage>
        <taxon>Bacteria</taxon>
        <taxon>Pseudomonadati</taxon>
        <taxon>Bacteroidota</taxon>
        <taxon>Sphingobacteriia</taxon>
        <taxon>Sphingobacteriales</taxon>
        <taxon>Sphingobacteriaceae</taxon>
        <taxon>Mucilaginibacter</taxon>
    </lineage>
</organism>
<dbReference type="EMBL" id="JACWMX010000001">
    <property type="protein sequence ID" value="MBD1392097.1"/>
    <property type="molecule type" value="Genomic_DNA"/>
</dbReference>
<evidence type="ECO:0008006" key="3">
    <source>
        <dbReference type="Google" id="ProtNLM"/>
    </source>
</evidence>
<name>A0A926S0U5_9SPHI</name>
<gene>
    <name evidence="1" type="ORF">IDJ76_03200</name>
</gene>
<keyword evidence="2" id="KW-1185">Reference proteome</keyword>
<protein>
    <recommendedName>
        <fullName evidence="3">Lipocalin-like protein</fullName>
    </recommendedName>
</protein>
<dbReference type="Gene3D" id="2.40.128.490">
    <property type="entry name" value="Uncharacterised protein PF14869, DUF4488"/>
    <property type="match status" value="1"/>
</dbReference>
<sequence length="132" mass="15214">MIRRILFLISIIIALCSFNAKPSLRGVWEYAGDIYNGKKQSAATNYKLQRKYDDTHYDASFLEVGEKPVIYERGDYLLKQDTCIETQTYTSQPSKILGISIKYIYQIKNDTLTLSGTLPNGSVVQEYWKRVK</sequence>
<evidence type="ECO:0000313" key="2">
    <source>
        <dbReference type="Proteomes" id="UP000619078"/>
    </source>
</evidence>
<accession>A0A926S0U5</accession>
<dbReference type="RefSeq" id="WP_191160645.1">
    <property type="nucleotide sequence ID" value="NZ_JACWMX010000001.1"/>
</dbReference>
<evidence type="ECO:0000313" key="1">
    <source>
        <dbReference type="EMBL" id="MBD1392097.1"/>
    </source>
</evidence>